<reference evidence="1 2" key="1">
    <citation type="submission" date="2012-10" db="EMBL/GenBank/DDBJ databases">
        <title>Genome sequence of Vibrio Cholerae HENC-02.</title>
        <authorList>
            <person name="Eppinger M."/>
            <person name="Hasan N.A."/>
            <person name="Sengamalay N."/>
            <person name="Hine E."/>
            <person name="Su Q."/>
            <person name="Daugherty S.C."/>
            <person name="Young S."/>
            <person name="Sadzewicz L."/>
            <person name="Tallon L."/>
            <person name="Cebula T.A."/>
            <person name="Ravel J."/>
            <person name="Colwell R.R."/>
        </authorList>
    </citation>
    <scope>NUCLEOTIDE SEQUENCE [LARGE SCALE GENOMIC DNA]</scope>
    <source>
        <strain evidence="1 2">HENC-02</strain>
    </source>
</reference>
<dbReference type="EMBL" id="AJSR01001452">
    <property type="protein sequence ID" value="EKM30867.1"/>
    <property type="molecule type" value="Genomic_DNA"/>
</dbReference>
<gene>
    <name evidence="1" type="ORF">VCHENC02_3422</name>
</gene>
<comment type="caution">
    <text evidence="1">The sequence shown here is derived from an EMBL/GenBank/DDBJ whole genome shotgun (WGS) entry which is preliminary data.</text>
</comment>
<proteinExistence type="predicted"/>
<evidence type="ECO:0000313" key="1">
    <source>
        <dbReference type="EMBL" id="EKM30867.1"/>
    </source>
</evidence>
<sequence>FVSHWGKYGTSVR</sequence>
<evidence type="ECO:0000313" key="2">
    <source>
        <dbReference type="Proteomes" id="UP000008367"/>
    </source>
</evidence>
<accession>A0A454CWX6</accession>
<protein>
    <submittedName>
        <fullName evidence="1">Uncharacterized protein</fullName>
    </submittedName>
</protein>
<organism evidence="1 2">
    <name type="scientific">Vibrio harveyi</name>
    <name type="common">Beneckea harveyi</name>
    <dbReference type="NCBI Taxonomy" id="669"/>
    <lineage>
        <taxon>Bacteria</taxon>
        <taxon>Pseudomonadati</taxon>
        <taxon>Pseudomonadota</taxon>
        <taxon>Gammaproteobacteria</taxon>
        <taxon>Vibrionales</taxon>
        <taxon>Vibrionaceae</taxon>
        <taxon>Vibrio</taxon>
    </lineage>
</organism>
<name>A0A454CWX6_VIBHA</name>
<feature type="non-terminal residue" evidence="1">
    <location>
        <position position="1"/>
    </location>
</feature>
<dbReference type="Proteomes" id="UP000008367">
    <property type="component" value="Unassembled WGS sequence"/>
</dbReference>